<reference evidence="3 4" key="2">
    <citation type="submission" date="2019-09" db="EMBL/GenBank/DDBJ databases">
        <authorList>
            <person name="Jin C."/>
        </authorList>
    </citation>
    <scope>NUCLEOTIDE SEQUENCE [LARGE SCALE GENOMIC DNA]</scope>
    <source>
        <strain evidence="3 4">BN130099</strain>
    </source>
</reference>
<evidence type="ECO:0000256" key="2">
    <source>
        <dbReference type="SAM" id="SignalP"/>
    </source>
</evidence>
<evidence type="ECO:0000256" key="1">
    <source>
        <dbReference type="SAM" id="MobiDB-lite"/>
    </source>
</evidence>
<sequence length="262" mass="28499">MPIRRMGCVAVLLITATGVLGACSDDAKKDERSAFADTTGSPSTTASPSTPDEIDRSDNPASAYSAWIGALADHDAATACTLQAPDYTIQLRYDAILVERAELGDPCVDFEALLWEDPDFDSAIKDVAVTQVTAEDALLEVHLATGSRTVRMVYHRAHWRVFSVTDRTDTSPDPTAGPARWLSAWCGLSADQTREEIVASMGEPSGEYTVSDGGEPQLWWAQDQYDFRVYLDVDGSVLELVGDYDALSDEDRAQLACPELRN</sequence>
<dbReference type="EMBL" id="VUJV01000010">
    <property type="protein sequence ID" value="KAA1415337.1"/>
    <property type="molecule type" value="Genomic_DNA"/>
</dbReference>
<evidence type="ECO:0008006" key="5">
    <source>
        <dbReference type="Google" id="ProtNLM"/>
    </source>
</evidence>
<feature type="compositionally biased region" description="Low complexity" evidence="1">
    <location>
        <begin position="38"/>
        <end position="51"/>
    </location>
</feature>
<feature type="region of interest" description="Disordered" evidence="1">
    <location>
        <begin position="33"/>
        <end position="58"/>
    </location>
</feature>
<accession>A0A5B1L6Q3</accession>
<evidence type="ECO:0000313" key="3">
    <source>
        <dbReference type="EMBL" id="KAA1415337.1"/>
    </source>
</evidence>
<reference evidence="3 4" key="1">
    <citation type="submission" date="2019-09" db="EMBL/GenBank/DDBJ databases">
        <title>Nocardioides panacisoli sp. nov., isolated from the soil of a ginseng field.</title>
        <authorList>
            <person name="Cho C."/>
        </authorList>
    </citation>
    <scope>NUCLEOTIDE SEQUENCE [LARGE SCALE GENOMIC DNA]</scope>
    <source>
        <strain evidence="3 4">BN130099</strain>
    </source>
</reference>
<keyword evidence="4" id="KW-1185">Reference proteome</keyword>
<gene>
    <name evidence="3" type="ORF">F0U44_21885</name>
</gene>
<name>A0A5B1L6Q3_9ACTN</name>
<protein>
    <recommendedName>
        <fullName evidence="5">PepSY domain-containing protein</fullName>
    </recommendedName>
</protein>
<organism evidence="3 4">
    <name type="scientific">Nocardioides humilatus</name>
    <dbReference type="NCBI Taxonomy" id="2607660"/>
    <lineage>
        <taxon>Bacteria</taxon>
        <taxon>Bacillati</taxon>
        <taxon>Actinomycetota</taxon>
        <taxon>Actinomycetes</taxon>
        <taxon>Propionibacteriales</taxon>
        <taxon>Nocardioidaceae</taxon>
        <taxon>Nocardioides</taxon>
    </lineage>
</organism>
<keyword evidence="2" id="KW-0732">Signal</keyword>
<comment type="caution">
    <text evidence="3">The sequence shown here is derived from an EMBL/GenBank/DDBJ whole genome shotgun (WGS) entry which is preliminary data.</text>
</comment>
<dbReference type="Proteomes" id="UP000325003">
    <property type="component" value="Unassembled WGS sequence"/>
</dbReference>
<proteinExistence type="predicted"/>
<feature type="signal peptide" evidence="2">
    <location>
        <begin position="1"/>
        <end position="21"/>
    </location>
</feature>
<dbReference type="PROSITE" id="PS51257">
    <property type="entry name" value="PROKAR_LIPOPROTEIN"/>
    <property type="match status" value="1"/>
</dbReference>
<feature type="chain" id="PRO_5039577688" description="PepSY domain-containing protein" evidence="2">
    <location>
        <begin position="22"/>
        <end position="262"/>
    </location>
</feature>
<evidence type="ECO:0000313" key="4">
    <source>
        <dbReference type="Proteomes" id="UP000325003"/>
    </source>
</evidence>
<dbReference type="AlphaFoldDB" id="A0A5B1L6Q3"/>
<dbReference type="RefSeq" id="WP_149730515.1">
    <property type="nucleotide sequence ID" value="NZ_VUJV01000010.1"/>
</dbReference>